<dbReference type="PANTHER" id="PTHR43447">
    <property type="entry name" value="ALPHA-AMYLASE"/>
    <property type="match status" value="1"/>
</dbReference>
<feature type="signal peptide" evidence="16">
    <location>
        <begin position="1"/>
        <end position="15"/>
    </location>
</feature>
<dbReference type="EMBL" id="JAZDUA010000573">
    <property type="protein sequence ID" value="KAK7790984.1"/>
    <property type="molecule type" value="Genomic_DNA"/>
</dbReference>
<dbReference type="InterPro" id="IPR006047">
    <property type="entry name" value="GH13_cat_dom"/>
</dbReference>
<organism evidence="19 20">
    <name type="scientific">Gryllus longicercus</name>
    <dbReference type="NCBI Taxonomy" id="2509291"/>
    <lineage>
        <taxon>Eukaryota</taxon>
        <taxon>Metazoa</taxon>
        <taxon>Ecdysozoa</taxon>
        <taxon>Arthropoda</taxon>
        <taxon>Hexapoda</taxon>
        <taxon>Insecta</taxon>
        <taxon>Pterygota</taxon>
        <taxon>Neoptera</taxon>
        <taxon>Polyneoptera</taxon>
        <taxon>Orthoptera</taxon>
        <taxon>Ensifera</taxon>
        <taxon>Gryllidea</taxon>
        <taxon>Grylloidea</taxon>
        <taxon>Gryllidae</taxon>
        <taxon>Gryllinae</taxon>
        <taxon>Gryllus</taxon>
    </lineage>
</organism>
<comment type="cofactor">
    <cofactor evidence="2">
        <name>Ca(2+)</name>
        <dbReference type="ChEBI" id="CHEBI:29108"/>
    </cofactor>
</comment>
<keyword evidence="10" id="KW-1015">Disulfide bond</keyword>
<dbReference type="InterPro" id="IPR031319">
    <property type="entry name" value="A-amylase_C"/>
</dbReference>
<evidence type="ECO:0000256" key="16">
    <source>
        <dbReference type="SAM" id="SignalP"/>
    </source>
</evidence>
<evidence type="ECO:0000256" key="11">
    <source>
        <dbReference type="ARBA" id="ARBA00023214"/>
    </source>
</evidence>
<gene>
    <name evidence="19" type="ORF">R5R35_005218</name>
</gene>
<comment type="subunit">
    <text evidence="5">Monomer.</text>
</comment>
<evidence type="ECO:0000256" key="10">
    <source>
        <dbReference type="ARBA" id="ARBA00023157"/>
    </source>
</evidence>
<dbReference type="CDD" id="cd11317">
    <property type="entry name" value="AmyAc_bac_euk_AmyA"/>
    <property type="match status" value="1"/>
</dbReference>
<comment type="similarity">
    <text evidence="4 14">Belongs to the glycosyl hydrolase 13 family.</text>
</comment>
<dbReference type="GO" id="GO:0005975">
    <property type="term" value="P:carbohydrate metabolic process"/>
    <property type="evidence" value="ECO:0007669"/>
    <property type="project" value="InterPro"/>
</dbReference>
<evidence type="ECO:0000313" key="20">
    <source>
        <dbReference type="Proteomes" id="UP001378592"/>
    </source>
</evidence>
<protein>
    <recommendedName>
        <fullName evidence="6 15">Alpha-amylase</fullName>
        <ecNumber evidence="6 15">3.2.1.1</ecNumber>
    </recommendedName>
</protein>
<evidence type="ECO:0000259" key="17">
    <source>
        <dbReference type="SMART" id="SM00632"/>
    </source>
</evidence>
<feature type="domain" description="Glycosyl hydrolase family 13 catalytic" evidence="18">
    <location>
        <begin position="37"/>
        <end position="404"/>
    </location>
</feature>
<keyword evidence="8 15" id="KW-0378">Hydrolase</keyword>
<evidence type="ECO:0000256" key="12">
    <source>
        <dbReference type="ARBA" id="ARBA00023277"/>
    </source>
</evidence>
<keyword evidence="12 15" id="KW-0119">Carbohydrate metabolism</keyword>
<comment type="cofactor">
    <cofactor evidence="3">
        <name>chloride</name>
        <dbReference type="ChEBI" id="CHEBI:17996"/>
    </cofactor>
</comment>
<dbReference type="SMART" id="SM00642">
    <property type="entry name" value="Aamy"/>
    <property type="match status" value="1"/>
</dbReference>
<dbReference type="InterPro" id="IPR006048">
    <property type="entry name" value="A-amylase/branching_C"/>
</dbReference>
<dbReference type="Gene3D" id="2.60.40.1180">
    <property type="entry name" value="Golgi alpha-mannosidase II"/>
    <property type="match status" value="1"/>
</dbReference>
<sequence>MRALLLLVPALAAAALVTRDADRDLKQKDPHWVEGRNTIVQMFEWKFSDIAAECERFLAPAGYAGVQTSPVNECPDMKNNNPSRPWWERYQPMSYKIVGRSGTEQEFADMVRRCNNVGVRIYIDVVFNHMTGNVQDPIGYGGDTADPQNKYYPAVPYTSENFHATCDIGSNYQDASVVRNCELTGLHDLDQSQPYVREKIIEFLNSLVSHGVAGFRVDAAKHMWPADLEYIYSQVDDLSTEFFPSNSRPFVYQEVIDHGGEPIHSYDYTSFGVSTEFKYGSMLSDCFKGNNDIHWLKNWGTGWGLLDSSSALAFIDNHDTQRDGDVLTYKTPKLYKMAVAFMLSWPYGITRITSSYAFTNRDVGPPADSDGNILDVTINSDNTCGNGWVCEHRWRQVSNMVGFRNTVAGTAVENWWDNGKQQIAFSRGNSGFMAFNDQYNTDFKETLQTGLPQGVYCDLASGSLYNGSCSGKSVTVNSDGTAYIEILDSEQDGFLAISSASKQS</sequence>
<feature type="domain" description="Alpha-amylase C-terminal" evidence="17">
    <location>
        <begin position="413"/>
        <end position="502"/>
    </location>
</feature>
<keyword evidence="11" id="KW-0868">Chloride</keyword>
<evidence type="ECO:0000256" key="7">
    <source>
        <dbReference type="ARBA" id="ARBA00022723"/>
    </source>
</evidence>
<dbReference type="Proteomes" id="UP001378592">
    <property type="component" value="Unassembled WGS sequence"/>
</dbReference>
<dbReference type="InterPro" id="IPR013780">
    <property type="entry name" value="Glyco_hydro_b"/>
</dbReference>
<comment type="catalytic activity">
    <reaction evidence="1 15">
        <text>Endohydrolysis of (1-&gt;4)-alpha-D-glucosidic linkages in polysaccharides containing three or more (1-&gt;4)-alpha-linked D-glucose units.</text>
        <dbReference type="EC" id="3.2.1.1"/>
    </reaction>
</comment>
<dbReference type="GO" id="GO:0046872">
    <property type="term" value="F:metal ion binding"/>
    <property type="evidence" value="ECO:0007669"/>
    <property type="project" value="UniProtKB-KW"/>
</dbReference>
<dbReference type="Pfam" id="PF00128">
    <property type="entry name" value="Alpha-amylase"/>
    <property type="match status" value="1"/>
</dbReference>
<evidence type="ECO:0000256" key="14">
    <source>
        <dbReference type="RuleBase" id="RU003615"/>
    </source>
</evidence>
<name>A0AAN9V3J2_9ORTH</name>
<dbReference type="SMART" id="SM00632">
    <property type="entry name" value="Aamy_C"/>
    <property type="match status" value="1"/>
</dbReference>
<dbReference type="GO" id="GO:0004556">
    <property type="term" value="F:alpha-amylase activity"/>
    <property type="evidence" value="ECO:0007669"/>
    <property type="project" value="UniProtKB-UniRule"/>
</dbReference>
<keyword evidence="16" id="KW-0732">Signal</keyword>
<keyword evidence="13 15" id="KW-0326">Glycosidase</keyword>
<dbReference type="AlphaFoldDB" id="A0AAN9V3J2"/>
<evidence type="ECO:0000256" key="13">
    <source>
        <dbReference type="ARBA" id="ARBA00023295"/>
    </source>
</evidence>
<dbReference type="InterPro" id="IPR006046">
    <property type="entry name" value="Alpha_amylase"/>
</dbReference>
<comment type="caution">
    <text evidence="19">The sequence shown here is derived from an EMBL/GenBank/DDBJ whole genome shotgun (WGS) entry which is preliminary data.</text>
</comment>
<dbReference type="Pfam" id="PF02806">
    <property type="entry name" value="Alpha-amylase_C"/>
    <property type="match status" value="1"/>
</dbReference>
<dbReference type="SUPFAM" id="SSF51011">
    <property type="entry name" value="Glycosyl hydrolase domain"/>
    <property type="match status" value="1"/>
</dbReference>
<evidence type="ECO:0000256" key="5">
    <source>
        <dbReference type="ARBA" id="ARBA00011245"/>
    </source>
</evidence>
<evidence type="ECO:0000259" key="18">
    <source>
        <dbReference type="SMART" id="SM00642"/>
    </source>
</evidence>
<evidence type="ECO:0000256" key="4">
    <source>
        <dbReference type="ARBA" id="ARBA00008061"/>
    </source>
</evidence>
<evidence type="ECO:0000313" key="19">
    <source>
        <dbReference type="EMBL" id="KAK7790984.1"/>
    </source>
</evidence>
<dbReference type="InterPro" id="IPR017853">
    <property type="entry name" value="GH"/>
</dbReference>
<evidence type="ECO:0000256" key="15">
    <source>
        <dbReference type="RuleBase" id="RU361134"/>
    </source>
</evidence>
<dbReference type="SUPFAM" id="SSF51445">
    <property type="entry name" value="(Trans)glycosidases"/>
    <property type="match status" value="1"/>
</dbReference>
<keyword evidence="20" id="KW-1185">Reference proteome</keyword>
<reference evidence="19 20" key="1">
    <citation type="submission" date="2024-03" db="EMBL/GenBank/DDBJ databases">
        <title>The genome assembly and annotation of the cricket Gryllus longicercus Weissman &amp; Gray.</title>
        <authorList>
            <person name="Szrajer S."/>
            <person name="Gray D."/>
            <person name="Ylla G."/>
        </authorList>
    </citation>
    <scope>NUCLEOTIDE SEQUENCE [LARGE SCALE GENOMIC DNA]</scope>
    <source>
        <strain evidence="19">DAG 2021-001</strain>
        <tissue evidence="19">Whole body minus gut</tissue>
    </source>
</reference>
<dbReference type="PRINTS" id="PR00110">
    <property type="entry name" value="ALPHAAMYLASE"/>
</dbReference>
<accession>A0AAN9V3J2</accession>
<evidence type="ECO:0000256" key="2">
    <source>
        <dbReference type="ARBA" id="ARBA00001913"/>
    </source>
</evidence>
<evidence type="ECO:0000256" key="9">
    <source>
        <dbReference type="ARBA" id="ARBA00022837"/>
    </source>
</evidence>
<keyword evidence="7" id="KW-0479">Metal-binding</keyword>
<proteinExistence type="inferred from homology"/>
<evidence type="ECO:0000256" key="1">
    <source>
        <dbReference type="ARBA" id="ARBA00000548"/>
    </source>
</evidence>
<evidence type="ECO:0000256" key="6">
    <source>
        <dbReference type="ARBA" id="ARBA00012595"/>
    </source>
</evidence>
<dbReference type="Gene3D" id="3.20.20.80">
    <property type="entry name" value="Glycosidases"/>
    <property type="match status" value="1"/>
</dbReference>
<evidence type="ECO:0000256" key="3">
    <source>
        <dbReference type="ARBA" id="ARBA00001923"/>
    </source>
</evidence>
<feature type="chain" id="PRO_5042819467" description="Alpha-amylase" evidence="16">
    <location>
        <begin position="16"/>
        <end position="504"/>
    </location>
</feature>
<dbReference type="EC" id="3.2.1.1" evidence="6 15"/>
<keyword evidence="9" id="KW-0106">Calcium</keyword>
<evidence type="ECO:0000256" key="8">
    <source>
        <dbReference type="ARBA" id="ARBA00022801"/>
    </source>
</evidence>